<evidence type="ECO:0000313" key="3">
    <source>
        <dbReference type="Proteomes" id="UP000185944"/>
    </source>
</evidence>
<dbReference type="AlphaFoldDB" id="A0A177EDN2"/>
<gene>
    <name evidence="2" type="ORF">NEDG_01345</name>
</gene>
<dbReference type="EMBL" id="LTDL01000041">
    <property type="protein sequence ID" value="OAG29272.1"/>
    <property type="molecule type" value="Genomic_DNA"/>
</dbReference>
<organism evidence="2 3">
    <name type="scientific">Nematocida displodere</name>
    <dbReference type="NCBI Taxonomy" id="1805483"/>
    <lineage>
        <taxon>Eukaryota</taxon>
        <taxon>Fungi</taxon>
        <taxon>Fungi incertae sedis</taxon>
        <taxon>Microsporidia</taxon>
        <taxon>Nematocida</taxon>
    </lineage>
</organism>
<accession>A0A177EDN2</accession>
<evidence type="ECO:0000313" key="2">
    <source>
        <dbReference type="EMBL" id="OAG29272.1"/>
    </source>
</evidence>
<keyword evidence="1" id="KW-0472">Membrane</keyword>
<dbReference type="RefSeq" id="XP_067543951.1">
    <property type="nucleotide sequence ID" value="XM_067688763.1"/>
</dbReference>
<comment type="caution">
    <text evidence="2">The sequence shown here is derived from an EMBL/GenBank/DDBJ whole genome shotgun (WGS) entry which is preliminary data.</text>
</comment>
<sequence length="251" mass="26661">MFTLKHACITFATLTVGTLGLLKYMYAPLSDTTSNQGRRGTPTPLERNGVEERRRKHLGILLATAVVFGGIFGGCLITLLYRQVSALPEHTMVVGEGKSCFVPARAAPSTPDQAFLAPMEEIETVHYSDVACPPVSIAPESPIHQGRGLEVGAPVNEELTPEIAAITNKLTPEIAAIANKLTPEIAAIANKLNSELDLHPPTEAAPNVVADTLTILPDILSLVEEHILPITKSSPIPDTTTDATPIPVLGL</sequence>
<keyword evidence="1" id="KW-1133">Transmembrane helix</keyword>
<proteinExistence type="predicted"/>
<dbReference type="GeneID" id="93647695"/>
<name>A0A177EDN2_9MICR</name>
<protein>
    <submittedName>
        <fullName evidence="2">Uncharacterized protein</fullName>
    </submittedName>
</protein>
<dbReference type="VEuPathDB" id="MicrosporidiaDB:NEDG_01345"/>
<dbReference type="Proteomes" id="UP000185944">
    <property type="component" value="Unassembled WGS sequence"/>
</dbReference>
<keyword evidence="1" id="KW-0812">Transmembrane</keyword>
<feature type="transmembrane region" description="Helical" evidence="1">
    <location>
        <begin position="58"/>
        <end position="81"/>
    </location>
</feature>
<reference evidence="2 3" key="1">
    <citation type="submission" date="2016-02" db="EMBL/GenBank/DDBJ databases">
        <title>Discovery of a natural microsporidian pathogen with a broad tissue tropism in Caenorhabditis elegans.</title>
        <authorList>
            <person name="Luallen R.J."/>
            <person name="Reinke A.W."/>
            <person name="Tong L."/>
            <person name="Botts M.R."/>
            <person name="Felix M.-A."/>
            <person name="Troemel E.R."/>
        </authorList>
    </citation>
    <scope>NUCLEOTIDE SEQUENCE [LARGE SCALE GENOMIC DNA]</scope>
    <source>
        <strain evidence="2 3">JUm2807</strain>
    </source>
</reference>
<evidence type="ECO:0000256" key="1">
    <source>
        <dbReference type="SAM" id="Phobius"/>
    </source>
</evidence>
<keyword evidence="3" id="KW-1185">Reference proteome</keyword>